<feature type="transmembrane region" description="Helical" evidence="1">
    <location>
        <begin position="194"/>
        <end position="216"/>
    </location>
</feature>
<keyword evidence="1" id="KW-0472">Membrane</keyword>
<feature type="transmembrane region" description="Helical" evidence="1">
    <location>
        <begin position="116"/>
        <end position="134"/>
    </location>
</feature>
<dbReference type="PANTHER" id="PTHR36833">
    <property type="entry name" value="SLR0610 PROTEIN-RELATED"/>
    <property type="match status" value="1"/>
</dbReference>
<gene>
    <name evidence="2" type="ORF">EX87_06080</name>
</gene>
<sequence length="262" mass="29870">MLRIYGRLLRASIRSRMQYKWNFIISNVMIGLLLLVDFLGITVLLWKFTDIQGWTLYELGLIFGFASISEALFRMFACEIHEFEKYILQGEFDQLLIRPISPLVLLLSRNIDIGRLGQLGQGMLVCGYSFFQLVRHGQDITGILMWMPIIIMGGALICFSLSLIVATFSFWMGRISDLQVFLFYAPMNASKYPISLYTGWLKTLFFTLMPIAFVNYTALSYLLDKGGSLIQVLVSPFVALAFLGAAISFWNFGIRHYHSTGN</sequence>
<dbReference type="InterPro" id="IPR010390">
    <property type="entry name" value="ABC-2_transporter-like"/>
</dbReference>
<reference evidence="2" key="1">
    <citation type="submission" date="2015-03" db="EMBL/GenBank/DDBJ databases">
        <title>MIGS Cultured Bacterial/Archaeal sample from Brevibacillus laterosporus.</title>
        <authorList>
            <person name="Zeng D."/>
            <person name="Zhu L."/>
            <person name="Dong G."/>
            <person name="Ye W."/>
            <person name="Ren D."/>
            <person name="Wu L."/>
            <person name="Xu J."/>
            <person name="Li G."/>
            <person name="Guo L."/>
        </authorList>
    </citation>
    <scope>NUCLEOTIDE SEQUENCE</scope>
    <source>
        <strain evidence="2">B9</strain>
    </source>
</reference>
<feature type="transmembrane region" description="Helical" evidence="1">
    <location>
        <begin position="54"/>
        <end position="73"/>
    </location>
</feature>
<dbReference type="PANTHER" id="PTHR36833:SF1">
    <property type="entry name" value="INTEGRAL MEMBRANE TRANSPORT PROTEIN"/>
    <property type="match status" value="1"/>
</dbReference>
<keyword evidence="1" id="KW-0812">Transmembrane</keyword>
<protein>
    <submittedName>
        <fullName evidence="2">ABC transporter permease</fullName>
    </submittedName>
</protein>
<dbReference type="RefSeq" id="WP_031412053.1">
    <property type="nucleotide sequence ID" value="NZ_CP011074.1"/>
</dbReference>
<dbReference type="Pfam" id="PF06182">
    <property type="entry name" value="ABC2_membrane_6"/>
    <property type="match status" value="1"/>
</dbReference>
<accession>A0A0F7BZD5</accession>
<dbReference type="EMBL" id="CP011074">
    <property type="protein sequence ID" value="AKF93263.1"/>
    <property type="molecule type" value="Genomic_DNA"/>
</dbReference>
<name>A0A0F7BZD5_BRELA</name>
<feature type="transmembrane region" description="Helical" evidence="1">
    <location>
        <begin position="228"/>
        <end position="252"/>
    </location>
</feature>
<dbReference type="AlphaFoldDB" id="A0A0F7BZD5"/>
<evidence type="ECO:0000256" key="1">
    <source>
        <dbReference type="SAM" id="Phobius"/>
    </source>
</evidence>
<proteinExistence type="predicted"/>
<organism evidence="2">
    <name type="scientific">Brevibacillus laterosporus</name>
    <name type="common">Bacillus laterosporus</name>
    <dbReference type="NCBI Taxonomy" id="1465"/>
    <lineage>
        <taxon>Bacteria</taxon>
        <taxon>Bacillati</taxon>
        <taxon>Bacillota</taxon>
        <taxon>Bacilli</taxon>
        <taxon>Bacillales</taxon>
        <taxon>Paenibacillaceae</taxon>
        <taxon>Brevibacillus</taxon>
    </lineage>
</organism>
<keyword evidence="1" id="KW-1133">Transmembrane helix</keyword>
<feature type="transmembrane region" description="Helical" evidence="1">
    <location>
        <begin position="146"/>
        <end position="173"/>
    </location>
</feature>
<evidence type="ECO:0000313" key="2">
    <source>
        <dbReference type="EMBL" id="AKF93263.1"/>
    </source>
</evidence>
<feature type="transmembrane region" description="Helical" evidence="1">
    <location>
        <begin position="21"/>
        <end position="48"/>
    </location>
</feature>